<comment type="pathway">
    <text evidence="1 4">Protein modification; protein neddylation.</text>
</comment>
<evidence type="ECO:0000313" key="8">
    <source>
        <dbReference type="Proteomes" id="UP000245771"/>
    </source>
</evidence>
<dbReference type="GO" id="GO:0005737">
    <property type="term" value="C:cytoplasm"/>
    <property type="evidence" value="ECO:0007669"/>
    <property type="project" value="TreeGrafter"/>
</dbReference>
<dbReference type="GO" id="GO:0019781">
    <property type="term" value="F:NEDD8 activating enzyme activity"/>
    <property type="evidence" value="ECO:0007669"/>
    <property type="project" value="UniProtKB-UniRule"/>
</dbReference>
<dbReference type="InterPro" id="IPR030667">
    <property type="entry name" value="APP-BP1"/>
</dbReference>
<dbReference type="InterPro" id="IPR045886">
    <property type="entry name" value="ThiF/MoeB/HesA"/>
</dbReference>
<comment type="similarity">
    <text evidence="2 4">Belongs to the ubiquitin-activating E1 family. ULA1 subfamily.</text>
</comment>
<dbReference type="UniPathway" id="UPA00885"/>
<comment type="function">
    <text evidence="4">Regulatory subunit of the dimeric UBA3-ULA1 E1 enzyme.</text>
</comment>
<dbReference type="PANTHER" id="PTHR10953:SF29">
    <property type="entry name" value="NEDD8-ACTIVATING ENZYME E1 REGULATORY SUBUNIT"/>
    <property type="match status" value="1"/>
</dbReference>
<dbReference type="InParanoid" id="A0A316VJR8"/>
<evidence type="ECO:0000256" key="3">
    <source>
        <dbReference type="ARBA" id="ARBA00022786"/>
    </source>
</evidence>
<evidence type="ECO:0000256" key="2">
    <source>
        <dbReference type="ARBA" id="ARBA00006868"/>
    </source>
</evidence>
<keyword evidence="8" id="KW-1185">Reference proteome</keyword>
<dbReference type="Pfam" id="PF00899">
    <property type="entry name" value="ThiF"/>
    <property type="match status" value="1"/>
</dbReference>
<dbReference type="GeneID" id="37019982"/>
<evidence type="ECO:0000256" key="4">
    <source>
        <dbReference type="PIRNR" id="PIRNR039099"/>
    </source>
</evidence>
<dbReference type="PANTHER" id="PTHR10953">
    <property type="entry name" value="UBIQUITIN-ACTIVATING ENZYME E1"/>
    <property type="match status" value="1"/>
</dbReference>
<proteinExistence type="inferred from homology"/>
<dbReference type="RefSeq" id="XP_025357610.1">
    <property type="nucleotide sequence ID" value="XM_025498201.1"/>
</dbReference>
<dbReference type="SUPFAM" id="SSF69572">
    <property type="entry name" value="Activating enzymes of the ubiquitin-like proteins"/>
    <property type="match status" value="1"/>
</dbReference>
<evidence type="ECO:0000256" key="1">
    <source>
        <dbReference type="ARBA" id="ARBA00005032"/>
    </source>
</evidence>
<dbReference type="Gene3D" id="3.40.50.720">
    <property type="entry name" value="NAD(P)-binding Rossmann-like Domain"/>
    <property type="match status" value="2"/>
</dbReference>
<dbReference type="InterPro" id="IPR000594">
    <property type="entry name" value="ThiF_NAD_FAD-bd"/>
</dbReference>
<accession>A0A316VJR8</accession>
<dbReference type="GO" id="GO:0045116">
    <property type="term" value="P:protein neddylation"/>
    <property type="evidence" value="ECO:0007669"/>
    <property type="project" value="UniProtKB-UniRule"/>
</dbReference>
<dbReference type="Proteomes" id="UP000245771">
    <property type="component" value="Unassembled WGS sequence"/>
</dbReference>
<name>A0A316VJR8_9BASI</name>
<dbReference type="FunCoup" id="A0A316VJR8">
    <property type="interactions" value="771"/>
</dbReference>
<dbReference type="OrthoDB" id="1708823at2759"/>
<dbReference type="EMBL" id="KZ819602">
    <property type="protein sequence ID" value="PWN37308.1"/>
    <property type="molecule type" value="Genomic_DNA"/>
</dbReference>
<dbReference type="AlphaFoldDB" id="A0A316VJR8"/>
<dbReference type="PIRSF" id="PIRSF039099">
    <property type="entry name" value="APP-BP1"/>
    <property type="match status" value="1"/>
</dbReference>
<feature type="domain" description="THIF-type NAD/FAD binding fold" evidence="6">
    <location>
        <begin position="26"/>
        <end position="574"/>
    </location>
</feature>
<protein>
    <recommendedName>
        <fullName evidence="4">NEDD8-activating enzyme E1 regulatory subunit</fullName>
    </recommendedName>
</protein>
<keyword evidence="3 4" id="KW-0833">Ubl conjugation pathway</keyword>
<sequence length="579" mass="62820">MSTSKTDDQIGQPSTSSRPSAHTQRYDRQLRLWASSGQASLESANVAILGAGYLSACVIKNLVLPGMGKFVLVDSRSIDEADLGNNFFISSSAKGKGRAEEVLQNLLELNPEVKGEAIKQEPAKWAQDVDLDAFTMVIAVNQPSSVLLPLAAKAWQAKGGVGIPLMTVAGAGLIGEISVQIKEAGIIETHPDNTIDLRLTRPWAELEAYADSYDMDASDTMARSHIPFVIVLLRKLEEWSQTHDGKLPQPSKDRKAFTDSINELRKGSDADEENIDEALAALGQHIWRPIANGLETKIPSEIDSLLKDEACTNISSKSTNFWLLVRALREFVEKGDGTLPLPGSLPDMKAQSSTYVELQKLYKTKASEDVQQLQQHLEEILNQVGLPSNAISQDEIESFAKHTSYLKLIRGRPLNDRLEKPDANAISMAFMDPVNPVTIPYHVALVASEDFAGKNGGRYPGSNLALSLNITGSDGEGSRSESELESEPELEQDVSALVSLANARLSLWGVELDEDQMELVQDACAEVARSGHADLPNTAALLGGVAAQEAIKLVTRQYVPLDNVAIYDGVKQAIGVFKL</sequence>
<evidence type="ECO:0000259" key="6">
    <source>
        <dbReference type="Pfam" id="PF00899"/>
    </source>
</evidence>
<organism evidence="7 8">
    <name type="scientific">Meira miltonrushii</name>
    <dbReference type="NCBI Taxonomy" id="1280837"/>
    <lineage>
        <taxon>Eukaryota</taxon>
        <taxon>Fungi</taxon>
        <taxon>Dikarya</taxon>
        <taxon>Basidiomycota</taxon>
        <taxon>Ustilaginomycotina</taxon>
        <taxon>Exobasidiomycetes</taxon>
        <taxon>Exobasidiales</taxon>
        <taxon>Brachybasidiaceae</taxon>
        <taxon>Meira</taxon>
    </lineage>
</organism>
<evidence type="ECO:0000256" key="5">
    <source>
        <dbReference type="SAM" id="MobiDB-lite"/>
    </source>
</evidence>
<evidence type="ECO:0000313" key="7">
    <source>
        <dbReference type="EMBL" id="PWN37308.1"/>
    </source>
</evidence>
<gene>
    <name evidence="7" type="ORF">FA14DRAFT_159419</name>
</gene>
<dbReference type="InterPro" id="IPR035985">
    <property type="entry name" value="Ubiquitin-activating_enz"/>
</dbReference>
<reference evidence="7 8" key="1">
    <citation type="journal article" date="2018" name="Mol. Biol. Evol.">
        <title>Broad Genomic Sampling Reveals a Smut Pathogenic Ancestry of the Fungal Clade Ustilaginomycotina.</title>
        <authorList>
            <person name="Kijpornyongpan T."/>
            <person name="Mondo S.J."/>
            <person name="Barry K."/>
            <person name="Sandor L."/>
            <person name="Lee J."/>
            <person name="Lipzen A."/>
            <person name="Pangilinan J."/>
            <person name="LaButti K."/>
            <person name="Hainaut M."/>
            <person name="Henrissat B."/>
            <person name="Grigoriev I.V."/>
            <person name="Spatafora J.W."/>
            <person name="Aime M.C."/>
        </authorList>
    </citation>
    <scope>NUCLEOTIDE SEQUENCE [LARGE SCALE GENOMIC DNA]</scope>
    <source>
        <strain evidence="7 8">MCA 3882</strain>
    </source>
</reference>
<feature type="region of interest" description="Disordered" evidence="5">
    <location>
        <begin position="1"/>
        <end position="24"/>
    </location>
</feature>
<dbReference type="STRING" id="1280837.A0A316VJR8"/>
<feature type="compositionally biased region" description="Polar residues" evidence="5">
    <location>
        <begin position="9"/>
        <end position="23"/>
    </location>
</feature>